<dbReference type="PANTHER" id="PTHR37423:SF5">
    <property type="entry name" value="SOLUBLE LYTIC MUREIN TRANSGLYCOSYLASE"/>
    <property type="match status" value="1"/>
</dbReference>
<dbReference type="CDD" id="cd13401">
    <property type="entry name" value="Slt70-like"/>
    <property type="match status" value="1"/>
</dbReference>
<evidence type="ECO:0000256" key="2">
    <source>
        <dbReference type="ARBA" id="ARBA00009387"/>
    </source>
</evidence>
<dbReference type="SUPFAM" id="SSF48435">
    <property type="entry name" value="Bacterial muramidases"/>
    <property type="match status" value="1"/>
</dbReference>
<sequence>MKYVVSIALLGAAVSVLAAGALAQTQTKPKPPAKPAVAAKPAAATARPAAHPTIVPRRPVFVPPPPVIELDEMAVVADLPTVLDAEERDRYRRIFQAQAAGQFGQADADIAQVKDKTLMGYVSAQRLLSPQYQAKFPELAQWLQDYNDHPDAPAIYKLAMARRTPGSPEITPASFIGFAQPSPTFAAARTTRGADAGQAADLRARLQGMADDGGTNAAFALLDRKSTVDVLGPQEVELWKGRMRTRALEADSQRGVQVPIEVSMPPDANWMAGLAAFKGGNYAEAARRFEAVADAAPDQASSWTLSAGSFWAGRANLLAGNPQKFAPYLKRAALHGRTFHGLIAQKALGMRIEPDWNVPALDRRRADVLKNDRAGRRALALFQLGAQTAAERELFGASIDADPQYIETVMAVALKANLPGLSVRVGNANWDQRHNIKGYDGAMYPLPPWQPSGGWSLDRALVWGFMRQESAFNPKARSTVGAMGLMQLMPGTARLVSKSYAPETAGGNPYDPSNNVALGQAYIISLLGEVDNNLVRTAAGYNGGPGNVIRWDNSLNASQDPLLYIASIPLHETRDFVQRVLTNYWVYQIRLGQPTPSLDQIAAHEWPRYSGQDTGR</sequence>
<comment type="similarity">
    <text evidence="2">Belongs to the virb1 family.</text>
</comment>
<keyword evidence="3 4" id="KW-0732">Signal</keyword>
<dbReference type="RefSeq" id="WP_170303876.1">
    <property type="nucleotide sequence ID" value="NZ_BKAJ01000286.1"/>
</dbReference>
<feature type="signal peptide" evidence="4">
    <location>
        <begin position="1"/>
        <end position="18"/>
    </location>
</feature>
<dbReference type="Gene3D" id="1.25.20.10">
    <property type="entry name" value="Bacterial muramidases"/>
    <property type="match status" value="1"/>
</dbReference>
<protein>
    <submittedName>
        <fullName evidence="6">Lytic transglycosylase</fullName>
    </submittedName>
</protein>
<keyword evidence="7" id="KW-1185">Reference proteome</keyword>
<evidence type="ECO:0000256" key="1">
    <source>
        <dbReference type="ARBA" id="ARBA00007734"/>
    </source>
</evidence>
<dbReference type="GO" id="GO:0004553">
    <property type="term" value="F:hydrolase activity, hydrolyzing O-glycosyl compounds"/>
    <property type="evidence" value="ECO:0007669"/>
    <property type="project" value="InterPro"/>
</dbReference>
<dbReference type="GO" id="GO:0042597">
    <property type="term" value="C:periplasmic space"/>
    <property type="evidence" value="ECO:0007669"/>
    <property type="project" value="InterPro"/>
</dbReference>
<feature type="domain" description="Transglycosylase SLT" evidence="5">
    <location>
        <begin position="456"/>
        <end position="555"/>
    </location>
</feature>
<proteinExistence type="inferred from homology"/>
<name>A0A512NSX4_9HYPH</name>
<comment type="similarity">
    <text evidence="1">Belongs to the transglycosylase Slt family.</text>
</comment>
<comment type="caution">
    <text evidence="6">The sequence shown here is derived from an EMBL/GenBank/DDBJ whole genome shotgun (WGS) entry which is preliminary data.</text>
</comment>
<gene>
    <name evidence="6" type="ORF">RSO01_91680</name>
</gene>
<evidence type="ECO:0000256" key="4">
    <source>
        <dbReference type="SAM" id="SignalP"/>
    </source>
</evidence>
<dbReference type="Proteomes" id="UP000321058">
    <property type="component" value="Unassembled WGS sequence"/>
</dbReference>
<dbReference type="Pfam" id="PF01464">
    <property type="entry name" value="SLT"/>
    <property type="match status" value="1"/>
</dbReference>
<feature type="chain" id="PRO_5021913800" evidence="4">
    <location>
        <begin position="19"/>
        <end position="616"/>
    </location>
</feature>
<dbReference type="EMBL" id="BKAJ01000286">
    <property type="protein sequence ID" value="GEP62002.1"/>
    <property type="molecule type" value="Genomic_DNA"/>
</dbReference>
<accession>A0A512NSX4</accession>
<dbReference type="InterPro" id="IPR008258">
    <property type="entry name" value="Transglycosylase_SLT_dom_1"/>
</dbReference>
<evidence type="ECO:0000313" key="6">
    <source>
        <dbReference type="EMBL" id="GEP62002.1"/>
    </source>
</evidence>
<dbReference type="InterPro" id="IPR008939">
    <property type="entry name" value="Lytic_TGlycosylase_superhlx_U"/>
</dbReference>
<evidence type="ECO:0000259" key="5">
    <source>
        <dbReference type="Pfam" id="PF01464"/>
    </source>
</evidence>
<reference evidence="6 7" key="1">
    <citation type="submission" date="2019-07" db="EMBL/GenBank/DDBJ databases">
        <title>Whole genome shotgun sequence of Reyranella soli NBRC 108950.</title>
        <authorList>
            <person name="Hosoyama A."/>
            <person name="Uohara A."/>
            <person name="Ohji S."/>
            <person name="Ichikawa N."/>
        </authorList>
    </citation>
    <scope>NUCLEOTIDE SEQUENCE [LARGE SCALE GENOMIC DNA]</scope>
    <source>
        <strain evidence="6 7">NBRC 108950</strain>
    </source>
</reference>
<evidence type="ECO:0000256" key="3">
    <source>
        <dbReference type="ARBA" id="ARBA00022729"/>
    </source>
</evidence>
<dbReference type="Gene3D" id="1.10.530.10">
    <property type="match status" value="1"/>
</dbReference>
<dbReference type="PANTHER" id="PTHR37423">
    <property type="entry name" value="SOLUBLE LYTIC MUREIN TRANSGLYCOSYLASE-RELATED"/>
    <property type="match status" value="1"/>
</dbReference>
<dbReference type="InterPro" id="IPR023346">
    <property type="entry name" value="Lysozyme-like_dom_sf"/>
</dbReference>
<organism evidence="6 7">
    <name type="scientific">Reyranella soli</name>
    <dbReference type="NCBI Taxonomy" id="1230389"/>
    <lineage>
        <taxon>Bacteria</taxon>
        <taxon>Pseudomonadati</taxon>
        <taxon>Pseudomonadota</taxon>
        <taxon>Alphaproteobacteria</taxon>
        <taxon>Hyphomicrobiales</taxon>
        <taxon>Reyranellaceae</taxon>
        <taxon>Reyranella</taxon>
    </lineage>
</organism>
<dbReference type="AlphaFoldDB" id="A0A512NSX4"/>
<evidence type="ECO:0000313" key="7">
    <source>
        <dbReference type="Proteomes" id="UP000321058"/>
    </source>
</evidence>
<dbReference type="SUPFAM" id="SSF53955">
    <property type="entry name" value="Lysozyme-like"/>
    <property type="match status" value="1"/>
</dbReference>